<sequence>MYKVLIVEDEVLVRVGLKTTIDWELHGFAVAAEASNGEQGYEQYQKCRPDVVITDIQMPKRDGLWLVEEIRKTDQTVQILVLTCHDEFEYARRALKVGADDYVLKSEVEDEELLAIMKRFKNNLDQLNRKEPATGKAPLNQEDIKKTLLSSMALNNFRLDGEQQRLCRLVDFPLEDARFAFFQINMNRSTTGEMPAEDSGGSQMQQAMLHLVYDHLMEKGVHYLYQHQGSAHVFLVAERTLNKTEMLRMFSAFNNGAKQYFDKGLNIVYSDIIENLSDLGVLYKGFGEKAQILFYKKAGEGFLASMNMIRFQEPNMPKLKKEYGNRYLEALGHENLAEAWGVLQEVQRYFWEHQANPATVKLFYSNLFGDVLGSYGPELEKSGGVETLPDYHGRVMHAGHWEELYGYAESFTRKMVDEITRMHQERSRGAIDQAVAYIRSHYKENISLEDVAQEVNLSKHYLCSAFKKETGDNMSLYINKLRIEKAKQLLLESNRSIKEIFEEVGYSNQQYFSKVFKKITNMTVVEYRGHK</sequence>
<evidence type="ECO:0000313" key="9">
    <source>
        <dbReference type="EMBL" id="NDL66573.1"/>
    </source>
</evidence>
<dbReference type="Proteomes" id="UP000461585">
    <property type="component" value="Unassembled WGS sequence"/>
</dbReference>
<feature type="modified residue" description="4-aspartylphosphate" evidence="6">
    <location>
        <position position="55"/>
    </location>
</feature>
<dbReference type="GO" id="GO:0003700">
    <property type="term" value="F:DNA-binding transcription factor activity"/>
    <property type="evidence" value="ECO:0007669"/>
    <property type="project" value="InterPro"/>
</dbReference>
<dbReference type="InterPro" id="IPR001789">
    <property type="entry name" value="Sig_transdc_resp-reg_receiver"/>
</dbReference>
<dbReference type="InterPro" id="IPR011006">
    <property type="entry name" value="CheY-like_superfamily"/>
</dbReference>
<evidence type="ECO:0000256" key="2">
    <source>
        <dbReference type="ARBA" id="ARBA00023015"/>
    </source>
</evidence>
<dbReference type="SMART" id="SM00342">
    <property type="entry name" value="HTH_ARAC"/>
    <property type="match status" value="1"/>
</dbReference>
<gene>
    <name evidence="9" type="ORF">GXN74_02260</name>
</gene>
<evidence type="ECO:0000313" key="10">
    <source>
        <dbReference type="Proteomes" id="UP000461585"/>
    </source>
</evidence>
<evidence type="ECO:0000259" key="8">
    <source>
        <dbReference type="PROSITE" id="PS50110"/>
    </source>
</evidence>
<reference evidence="9 10" key="1">
    <citation type="submission" date="2020-01" db="EMBL/GenBank/DDBJ databases">
        <title>Anaeroalcalibacter tamaniensis gen. nov., sp. nov., moderately halophilic strictly anaerobic fermenter bacterium from mud volcano of Taman peninsula.</title>
        <authorList>
            <person name="Frolova A."/>
            <person name="Merkel A.Y."/>
            <person name="Slobodkin A.I."/>
        </authorList>
    </citation>
    <scope>NUCLEOTIDE SEQUENCE [LARGE SCALE GENOMIC DNA]</scope>
    <source>
        <strain evidence="9 10">F-3ap</strain>
    </source>
</reference>
<dbReference type="PANTHER" id="PTHR43280:SF28">
    <property type="entry name" value="HTH-TYPE TRANSCRIPTIONAL ACTIVATOR RHAS"/>
    <property type="match status" value="1"/>
</dbReference>
<dbReference type="InterPro" id="IPR018060">
    <property type="entry name" value="HTH_AraC"/>
</dbReference>
<dbReference type="Pfam" id="PF00072">
    <property type="entry name" value="Response_reg"/>
    <property type="match status" value="1"/>
</dbReference>
<proteinExistence type="predicted"/>
<name>A0A7X5KMC9_9FIRM</name>
<keyword evidence="2" id="KW-0805">Transcription regulation</keyword>
<dbReference type="RefSeq" id="WP_162369304.1">
    <property type="nucleotide sequence ID" value="NZ_JAAEEH010000004.1"/>
</dbReference>
<comment type="caution">
    <text evidence="9">The sequence shown here is derived from an EMBL/GenBank/DDBJ whole genome shotgun (WGS) entry which is preliminary data.</text>
</comment>
<dbReference type="EMBL" id="JAAEEH010000004">
    <property type="protein sequence ID" value="NDL66573.1"/>
    <property type="molecule type" value="Genomic_DNA"/>
</dbReference>
<dbReference type="GO" id="GO:0043565">
    <property type="term" value="F:sequence-specific DNA binding"/>
    <property type="evidence" value="ECO:0007669"/>
    <property type="project" value="InterPro"/>
</dbReference>
<evidence type="ECO:0000256" key="4">
    <source>
        <dbReference type="ARBA" id="ARBA00023163"/>
    </source>
</evidence>
<dbReference type="Pfam" id="PF12833">
    <property type="entry name" value="HTH_18"/>
    <property type="match status" value="1"/>
</dbReference>
<dbReference type="AlphaFoldDB" id="A0A7X5KMC9"/>
<evidence type="ECO:0000256" key="5">
    <source>
        <dbReference type="ARBA" id="ARBA00024867"/>
    </source>
</evidence>
<accession>A0A7X5KMC9</accession>
<evidence type="ECO:0000256" key="3">
    <source>
        <dbReference type="ARBA" id="ARBA00023125"/>
    </source>
</evidence>
<dbReference type="GO" id="GO:0000160">
    <property type="term" value="P:phosphorelay signal transduction system"/>
    <property type="evidence" value="ECO:0007669"/>
    <property type="project" value="InterPro"/>
</dbReference>
<keyword evidence="4" id="KW-0804">Transcription</keyword>
<dbReference type="SUPFAM" id="SSF52172">
    <property type="entry name" value="CheY-like"/>
    <property type="match status" value="1"/>
</dbReference>
<dbReference type="Gene3D" id="3.40.50.2300">
    <property type="match status" value="1"/>
</dbReference>
<dbReference type="PANTHER" id="PTHR43280">
    <property type="entry name" value="ARAC-FAMILY TRANSCRIPTIONAL REGULATOR"/>
    <property type="match status" value="1"/>
</dbReference>
<organism evidence="9 10">
    <name type="scientific">Anaerotalea alkaliphila</name>
    <dbReference type="NCBI Taxonomy" id="2662126"/>
    <lineage>
        <taxon>Bacteria</taxon>
        <taxon>Bacillati</taxon>
        <taxon>Bacillota</taxon>
        <taxon>Clostridia</taxon>
        <taxon>Eubacteriales</taxon>
        <taxon>Anaerotalea</taxon>
    </lineage>
</organism>
<dbReference type="SMART" id="SM00448">
    <property type="entry name" value="REC"/>
    <property type="match status" value="1"/>
</dbReference>
<dbReference type="PROSITE" id="PS01124">
    <property type="entry name" value="HTH_ARAC_FAMILY_2"/>
    <property type="match status" value="1"/>
</dbReference>
<comment type="function">
    <text evidence="5">May play the central regulatory role in sporulation. It may be an element of the effector pathway responsible for the activation of sporulation genes in response to nutritional stress. Spo0A may act in concert with spo0H (a sigma factor) to control the expression of some genes that are critical to the sporulation process.</text>
</comment>
<keyword evidence="10" id="KW-1185">Reference proteome</keyword>
<keyword evidence="6" id="KW-0597">Phosphoprotein</keyword>
<dbReference type="SUPFAM" id="SSF46689">
    <property type="entry name" value="Homeodomain-like"/>
    <property type="match status" value="2"/>
</dbReference>
<evidence type="ECO:0000256" key="6">
    <source>
        <dbReference type="PROSITE-ProRule" id="PRU00169"/>
    </source>
</evidence>
<feature type="domain" description="Response regulatory" evidence="8">
    <location>
        <begin position="3"/>
        <end position="120"/>
    </location>
</feature>
<dbReference type="InterPro" id="IPR009057">
    <property type="entry name" value="Homeodomain-like_sf"/>
</dbReference>
<evidence type="ECO:0000259" key="7">
    <source>
        <dbReference type="PROSITE" id="PS01124"/>
    </source>
</evidence>
<feature type="domain" description="HTH araC/xylS-type" evidence="7">
    <location>
        <begin position="432"/>
        <end position="530"/>
    </location>
</feature>
<dbReference type="PROSITE" id="PS50110">
    <property type="entry name" value="RESPONSE_REGULATORY"/>
    <property type="match status" value="1"/>
</dbReference>
<keyword evidence="3" id="KW-0238">DNA-binding</keyword>
<dbReference type="Gene3D" id="1.10.10.60">
    <property type="entry name" value="Homeodomain-like"/>
    <property type="match status" value="2"/>
</dbReference>
<dbReference type="CDD" id="cd17536">
    <property type="entry name" value="REC_YesN-like"/>
    <property type="match status" value="1"/>
</dbReference>
<protein>
    <recommendedName>
        <fullName evidence="1">Stage 0 sporulation protein A homolog</fullName>
    </recommendedName>
</protein>
<evidence type="ECO:0000256" key="1">
    <source>
        <dbReference type="ARBA" id="ARBA00018672"/>
    </source>
</evidence>